<dbReference type="EMBL" id="JAVXUP010000205">
    <property type="protein sequence ID" value="KAK3034298.1"/>
    <property type="molecule type" value="Genomic_DNA"/>
</dbReference>
<proteinExistence type="predicted"/>
<organism evidence="5 6">
    <name type="scientific">Escallonia herrerae</name>
    <dbReference type="NCBI Taxonomy" id="1293975"/>
    <lineage>
        <taxon>Eukaryota</taxon>
        <taxon>Viridiplantae</taxon>
        <taxon>Streptophyta</taxon>
        <taxon>Embryophyta</taxon>
        <taxon>Tracheophyta</taxon>
        <taxon>Spermatophyta</taxon>
        <taxon>Magnoliopsida</taxon>
        <taxon>eudicotyledons</taxon>
        <taxon>Gunneridae</taxon>
        <taxon>Pentapetalae</taxon>
        <taxon>asterids</taxon>
        <taxon>campanulids</taxon>
        <taxon>Escalloniales</taxon>
        <taxon>Escalloniaceae</taxon>
        <taxon>Escallonia</taxon>
    </lineage>
</organism>
<evidence type="ECO:0000313" key="6">
    <source>
        <dbReference type="Proteomes" id="UP001188597"/>
    </source>
</evidence>
<feature type="domain" description="AIR9-like A9" evidence="4">
    <location>
        <begin position="360"/>
        <end position="413"/>
    </location>
</feature>
<dbReference type="Proteomes" id="UP001188597">
    <property type="component" value="Unassembled WGS sequence"/>
</dbReference>
<dbReference type="Pfam" id="PF23197">
    <property type="entry name" value="IG_AIR9"/>
    <property type="match status" value="1"/>
</dbReference>
<evidence type="ECO:0000259" key="4">
    <source>
        <dbReference type="Pfam" id="PF23197"/>
    </source>
</evidence>
<feature type="domain" description="DUF7046" evidence="3">
    <location>
        <begin position="453"/>
        <end position="510"/>
    </location>
</feature>
<dbReference type="Gene3D" id="2.60.40.2700">
    <property type="match status" value="1"/>
</dbReference>
<dbReference type="AlphaFoldDB" id="A0AA88WZV4"/>
<evidence type="ECO:0000256" key="1">
    <source>
        <dbReference type="SAM" id="Coils"/>
    </source>
</evidence>
<feature type="coiled-coil region" evidence="1">
    <location>
        <begin position="86"/>
        <end position="138"/>
    </location>
</feature>
<feature type="region of interest" description="Disordered" evidence="2">
    <location>
        <begin position="1"/>
        <end position="44"/>
    </location>
</feature>
<reference evidence="5" key="1">
    <citation type="submission" date="2022-12" db="EMBL/GenBank/DDBJ databases">
        <title>Draft genome assemblies for two species of Escallonia (Escalloniales).</title>
        <authorList>
            <person name="Chanderbali A."/>
            <person name="Dervinis C."/>
            <person name="Anghel I."/>
            <person name="Soltis D."/>
            <person name="Soltis P."/>
            <person name="Zapata F."/>
        </authorList>
    </citation>
    <scope>NUCLEOTIDE SEQUENCE</scope>
    <source>
        <strain evidence="5">UCBG64.0493</strain>
        <tissue evidence="5">Leaf</tissue>
    </source>
</reference>
<accession>A0AA88WZV4</accession>
<dbReference type="PANTHER" id="PTHR31149">
    <property type="entry name" value="EXPRESSED PROTEIN"/>
    <property type="match status" value="1"/>
</dbReference>
<sequence>MSSSESSINKQNRGGIQAHKPDLSSRHNSGAEASSVSRNVKENDYLEDQETMELYSRAKAQKEEILFLREQIAAAGVKEMQLLKEKYALERQFAELRLALDEKQNEAINSASNELARRKGHLEEHLKLTDELKVAEEEKYIFSSSIVGLLAEHGISPHVINASTLSDNIKGQSQKLAWGKGAWMGVGEHLHDQLQLRIRALHAKMGELYGNQALDKDVPGSSLLNVRPSNTFMGQHGFSFHNQHINDYNLRQIDNVPRNVRENDYTPMRSLILNGQMQEPLSDNNLPKFPFNIDREVERTIPYGRMAMRSEENSNINSFQRPSMQPLEQHPGIEGFQIIGDAKPGGRLLGCGFPVHGTSLCMFQWVRHLQDGTRQYIEGATNPEYVVTADDVDKLIAVECIPMDDQGRQGELVRLFANEQNKITCDLDMQQEIDTYISDGQATFNVLLLMDSFENWEPTTLSLRRFSYQIMVNRTQERVIAEKFSKDLSIKIPSGLSTQFVLTCFDGSSHPFSTYNDVR</sequence>
<dbReference type="GO" id="GO:0005886">
    <property type="term" value="C:plasma membrane"/>
    <property type="evidence" value="ECO:0007669"/>
    <property type="project" value="TreeGrafter"/>
</dbReference>
<dbReference type="PANTHER" id="PTHR31149:SF7">
    <property type="entry name" value="EXPRESSED PROTEIN"/>
    <property type="match status" value="1"/>
</dbReference>
<dbReference type="InterPro" id="IPR055474">
    <property type="entry name" value="DUF7046"/>
</dbReference>
<dbReference type="FunFam" id="2.60.40.2700:FF:000001">
    <property type="entry name" value="Transmembrane protein"/>
    <property type="match status" value="1"/>
</dbReference>
<dbReference type="InterPro" id="IPR056284">
    <property type="entry name" value="AIR9-like_A9"/>
</dbReference>
<evidence type="ECO:0000313" key="5">
    <source>
        <dbReference type="EMBL" id="KAK3034298.1"/>
    </source>
</evidence>
<feature type="compositionally biased region" description="Polar residues" evidence="2">
    <location>
        <begin position="1"/>
        <end position="14"/>
    </location>
</feature>
<dbReference type="Pfam" id="PF23080">
    <property type="entry name" value="DUF7046"/>
    <property type="match status" value="1"/>
</dbReference>
<name>A0AA88WZV4_9ASTE</name>
<protein>
    <submittedName>
        <fullName evidence="5">Uncharacterized protein</fullName>
    </submittedName>
</protein>
<evidence type="ECO:0000256" key="2">
    <source>
        <dbReference type="SAM" id="MobiDB-lite"/>
    </source>
</evidence>
<comment type="caution">
    <text evidence="5">The sequence shown here is derived from an EMBL/GenBank/DDBJ whole genome shotgun (WGS) entry which is preliminary data.</text>
</comment>
<feature type="compositionally biased region" description="Polar residues" evidence="2">
    <location>
        <begin position="26"/>
        <end position="38"/>
    </location>
</feature>
<keyword evidence="6" id="KW-1185">Reference proteome</keyword>
<evidence type="ECO:0000259" key="3">
    <source>
        <dbReference type="Pfam" id="PF23080"/>
    </source>
</evidence>
<gene>
    <name evidence="5" type="ORF">RJ639_034102</name>
</gene>
<keyword evidence="1" id="KW-0175">Coiled coil</keyword>